<dbReference type="EMBL" id="NKHZ01000082">
    <property type="protein sequence ID" value="PNS14688.1"/>
    <property type="molecule type" value="Genomic_DNA"/>
</dbReference>
<evidence type="ECO:0000313" key="6">
    <source>
        <dbReference type="Proteomes" id="UP000243797"/>
    </source>
</evidence>
<evidence type="ECO:0000256" key="3">
    <source>
        <dbReference type="SAM" id="MobiDB-lite"/>
    </source>
</evidence>
<feature type="compositionally biased region" description="Gly residues" evidence="3">
    <location>
        <begin position="408"/>
        <end position="417"/>
    </location>
</feature>
<reference evidence="5 6" key="1">
    <citation type="submission" date="2017-06" db="EMBL/GenBank/DDBJ databases">
        <title>Draft genome sequence of a variant of Elsinoe murrayae.</title>
        <authorList>
            <person name="Cheng Q."/>
        </authorList>
    </citation>
    <scope>NUCLEOTIDE SEQUENCE [LARGE SCALE GENOMIC DNA]</scope>
    <source>
        <strain evidence="5 6">CQ-2017a</strain>
    </source>
</reference>
<sequence length="417" mass="46119">MADADEDAINVNLVEEEDVEEEVPDWTAFASVSKNQSGAIPKRGEKDFESHGTNTQSQRLDASRQAMHSALSFQRTHLPKKANIATYYPSTNSAYIEVAHSPLFRSIGTNRSPKDDPLNEIKYNLNRLWLLPEEILYLIERGTVDCRWPAQEGDADDLGLPMSLQGAHAAFIGLADQHKSGLTFERYSVYSYLKRAGYHVHRAPTWDTCAAAFDQSVFPPSPSTGAFLGLNIPKLSKWWYSLGDNPQAAASGPLADRRIFRSYSDIYQSLSLMDWYDPSAQKDVGSVPRSQKLQVTWHVWKPNNAGYKKSRPGPPDFHIAVMDSRSTGLPSLADLSGLMETQQYIPPPGNISLYPKLKHGYKSVILAVVDEGVSSFIRLSDAAFGLEPLHKRDFRPNKGKGGGRRPGGKGGQGAAKK</sequence>
<proteinExistence type="inferred from homology"/>
<evidence type="ECO:0000259" key="4">
    <source>
        <dbReference type="Pfam" id="PF12928"/>
    </source>
</evidence>
<feature type="compositionally biased region" description="Basic residues" evidence="3">
    <location>
        <begin position="397"/>
        <end position="407"/>
    </location>
</feature>
<feature type="region of interest" description="Disordered" evidence="3">
    <location>
        <begin position="30"/>
        <end position="60"/>
    </location>
</feature>
<comment type="caution">
    <text evidence="5">The sequence shown here is derived from an EMBL/GenBank/DDBJ whole genome shotgun (WGS) entry which is preliminary data.</text>
</comment>
<evidence type="ECO:0000256" key="1">
    <source>
        <dbReference type="ARBA" id="ARBA00005736"/>
    </source>
</evidence>
<protein>
    <recommendedName>
        <fullName evidence="4">tRNA-splicing endonuclease subunit Sen54 N-terminal domain-containing protein</fullName>
    </recommendedName>
</protein>
<dbReference type="Pfam" id="PF12928">
    <property type="entry name" value="tRNA_int_end_N2"/>
    <property type="match status" value="1"/>
</dbReference>
<accession>A0A2K1QHQ6</accession>
<feature type="compositionally biased region" description="Polar residues" evidence="3">
    <location>
        <begin position="51"/>
        <end position="60"/>
    </location>
</feature>
<keyword evidence="6" id="KW-1185">Reference proteome</keyword>
<dbReference type="GO" id="GO:0000379">
    <property type="term" value="P:tRNA-type intron splice site recognition and cleavage"/>
    <property type="evidence" value="ECO:0007669"/>
    <property type="project" value="TreeGrafter"/>
</dbReference>
<dbReference type="InterPro" id="IPR024336">
    <property type="entry name" value="tRNA_splic_suSen54_N"/>
</dbReference>
<dbReference type="Proteomes" id="UP000243797">
    <property type="component" value="Unassembled WGS sequence"/>
</dbReference>
<organism evidence="5 6">
    <name type="scientific">Sphaceloma murrayae</name>
    <dbReference type="NCBI Taxonomy" id="2082308"/>
    <lineage>
        <taxon>Eukaryota</taxon>
        <taxon>Fungi</taxon>
        <taxon>Dikarya</taxon>
        <taxon>Ascomycota</taxon>
        <taxon>Pezizomycotina</taxon>
        <taxon>Dothideomycetes</taxon>
        <taxon>Dothideomycetidae</taxon>
        <taxon>Myriangiales</taxon>
        <taxon>Elsinoaceae</taxon>
        <taxon>Sphaceloma</taxon>
    </lineage>
</organism>
<feature type="region of interest" description="Disordered" evidence="3">
    <location>
        <begin position="391"/>
        <end position="417"/>
    </location>
</feature>
<dbReference type="OrthoDB" id="408683at2759"/>
<dbReference type="FunCoup" id="A0A2K1QHQ6">
    <property type="interactions" value="52"/>
</dbReference>
<feature type="domain" description="tRNA-splicing endonuclease subunit Sen54 N-terminal" evidence="4">
    <location>
        <begin position="68"/>
        <end position="148"/>
    </location>
</feature>
<dbReference type="AlphaFoldDB" id="A0A2K1QHQ6"/>
<dbReference type="InParanoid" id="A0A2K1QHQ6"/>
<dbReference type="STRING" id="2082308.A0A2K1QHQ6"/>
<dbReference type="InterPro" id="IPR024337">
    <property type="entry name" value="tRNA_splic_suSen54"/>
</dbReference>
<dbReference type="PANTHER" id="PTHR21027:SF1">
    <property type="entry name" value="TRNA-SPLICING ENDONUCLEASE SUBUNIT SEN54"/>
    <property type="match status" value="1"/>
</dbReference>
<evidence type="ECO:0000313" key="5">
    <source>
        <dbReference type="EMBL" id="PNS14688.1"/>
    </source>
</evidence>
<name>A0A2K1QHQ6_9PEZI</name>
<dbReference type="PANTHER" id="PTHR21027">
    <property type="entry name" value="TRNA-SPLICING ENDONUCLEASE SUBUNIT SEN54"/>
    <property type="match status" value="1"/>
</dbReference>
<comment type="similarity">
    <text evidence="1">Belongs to the SEN54 family.</text>
</comment>
<keyword evidence="2" id="KW-0819">tRNA processing</keyword>
<gene>
    <name evidence="5" type="ORF">CAC42_1710</name>
</gene>
<evidence type="ECO:0000256" key="2">
    <source>
        <dbReference type="ARBA" id="ARBA00022694"/>
    </source>
</evidence>
<dbReference type="GO" id="GO:0000214">
    <property type="term" value="C:tRNA-intron endonuclease complex"/>
    <property type="evidence" value="ECO:0007669"/>
    <property type="project" value="TreeGrafter"/>
</dbReference>